<dbReference type="AlphaFoldDB" id="A0A6L2NWD8"/>
<organism evidence="2">
    <name type="scientific">Tanacetum cinerariifolium</name>
    <name type="common">Dalmatian daisy</name>
    <name type="synonym">Chrysanthemum cinerariifolium</name>
    <dbReference type="NCBI Taxonomy" id="118510"/>
    <lineage>
        <taxon>Eukaryota</taxon>
        <taxon>Viridiplantae</taxon>
        <taxon>Streptophyta</taxon>
        <taxon>Embryophyta</taxon>
        <taxon>Tracheophyta</taxon>
        <taxon>Spermatophyta</taxon>
        <taxon>Magnoliopsida</taxon>
        <taxon>eudicotyledons</taxon>
        <taxon>Gunneridae</taxon>
        <taxon>Pentapetalae</taxon>
        <taxon>asterids</taxon>
        <taxon>campanulids</taxon>
        <taxon>Asterales</taxon>
        <taxon>Asteraceae</taxon>
        <taxon>Asteroideae</taxon>
        <taxon>Anthemideae</taxon>
        <taxon>Anthemidinae</taxon>
        <taxon>Tanacetum</taxon>
    </lineage>
</organism>
<feature type="compositionally biased region" description="Pro residues" evidence="1">
    <location>
        <begin position="177"/>
        <end position="186"/>
    </location>
</feature>
<accession>A0A6L2NWD8</accession>
<name>A0A6L2NWD8_TANCI</name>
<gene>
    <name evidence="2" type="ORF">Tci_062556</name>
</gene>
<feature type="region of interest" description="Disordered" evidence="1">
    <location>
        <begin position="164"/>
        <end position="196"/>
    </location>
</feature>
<comment type="caution">
    <text evidence="2">The sequence shown here is derived from an EMBL/GenBank/DDBJ whole genome shotgun (WGS) entry which is preliminary data.</text>
</comment>
<dbReference type="EMBL" id="BKCJ010010216">
    <property type="protein sequence ID" value="GEU90578.1"/>
    <property type="molecule type" value="Genomic_DNA"/>
</dbReference>
<evidence type="ECO:0008006" key="3">
    <source>
        <dbReference type="Google" id="ProtNLM"/>
    </source>
</evidence>
<proteinExistence type="predicted"/>
<reference evidence="2" key="1">
    <citation type="journal article" date="2019" name="Sci. Rep.">
        <title>Draft genome of Tanacetum cinerariifolium, the natural source of mosquito coil.</title>
        <authorList>
            <person name="Yamashiro T."/>
            <person name="Shiraishi A."/>
            <person name="Satake H."/>
            <person name="Nakayama K."/>
        </authorList>
    </citation>
    <scope>NUCLEOTIDE SEQUENCE</scope>
</reference>
<protein>
    <recommendedName>
        <fullName evidence="3">Xylulose kinase-1</fullName>
    </recommendedName>
</protein>
<evidence type="ECO:0000313" key="2">
    <source>
        <dbReference type="EMBL" id="GEU90578.1"/>
    </source>
</evidence>
<sequence length="556" mass="64291">MAPLIFADTYNMVAYLSKSDASVGFDQIVDFLNVHAIQYALVINPTIYVSCIKQFWVLATIKKVNDVFQLRTLIDKKKVVVTEDVIRQDLRLDDADGVECFPNKEIFAKLALPRELRGTSFVVLWPLSSSALLQNVFTNMRRVGKGFSGVETPLFTLMLVQPQPHDAEEEEDEIPTAPIPPSPTNAPSPGQEVREEEDIKAFRVKEAKKEINADDDISMVDMETQVDIDAELQGRTNDDNAATKDANAAEATVFDDEKVNMTMAQTLIKMKAEKAKLLDEQITKRLYDEEVEQAAGREKQEKDDLERAQVLQQQYDDKEENIDWNDVAEQIQEKHPDNIRKYQTLKRKPVSITHARKNMVIYLKNMVGYKMEHVRGMTYDKVKYPLIEWQIHYEGLRTYWKIIRVGGITEAYQSFEDMLKGFDREDLVVLWRLVKEKFSTTMPNVDKEKSLWVKLKRLFEPDVEDVLWKLQRYMHYPITWKLHSNCGVHQVSLTTKRHDMFMLIGKDYPLLNGVMTLMLSTKLQVEEDSEMARDLVMKIFMKANQPKSKSLDTSSK</sequence>
<evidence type="ECO:0000256" key="1">
    <source>
        <dbReference type="SAM" id="MobiDB-lite"/>
    </source>
</evidence>